<accession>A0A8K1GFF0</accession>
<proteinExistence type="predicted"/>
<dbReference type="Proteomes" id="UP000796761">
    <property type="component" value="Unassembled WGS sequence"/>
</dbReference>
<keyword evidence="3" id="KW-1185">Reference proteome</keyword>
<organism evidence="2 3">
    <name type="scientific">Zosterops borbonicus</name>
    <dbReference type="NCBI Taxonomy" id="364589"/>
    <lineage>
        <taxon>Eukaryota</taxon>
        <taxon>Metazoa</taxon>
        <taxon>Chordata</taxon>
        <taxon>Craniata</taxon>
        <taxon>Vertebrata</taxon>
        <taxon>Euteleostomi</taxon>
        <taxon>Archelosauria</taxon>
        <taxon>Archosauria</taxon>
        <taxon>Dinosauria</taxon>
        <taxon>Saurischia</taxon>
        <taxon>Theropoda</taxon>
        <taxon>Coelurosauria</taxon>
        <taxon>Aves</taxon>
        <taxon>Neognathae</taxon>
        <taxon>Neoaves</taxon>
        <taxon>Telluraves</taxon>
        <taxon>Australaves</taxon>
        <taxon>Passeriformes</taxon>
        <taxon>Sylvioidea</taxon>
        <taxon>Zosteropidae</taxon>
        <taxon>Zosterops</taxon>
    </lineage>
</organism>
<feature type="region of interest" description="Disordered" evidence="1">
    <location>
        <begin position="1"/>
        <end position="22"/>
    </location>
</feature>
<feature type="non-terminal residue" evidence="2">
    <location>
        <position position="1"/>
    </location>
</feature>
<dbReference type="EMBL" id="SWJQ01000280">
    <property type="protein sequence ID" value="TRZ17203.1"/>
    <property type="molecule type" value="Genomic_DNA"/>
</dbReference>
<name>A0A8K1GFF0_9PASS</name>
<evidence type="ECO:0000313" key="2">
    <source>
        <dbReference type="EMBL" id="TRZ17203.1"/>
    </source>
</evidence>
<feature type="non-terminal residue" evidence="2">
    <location>
        <position position="221"/>
    </location>
</feature>
<comment type="caution">
    <text evidence="2">The sequence shown here is derived from an EMBL/GenBank/DDBJ whole genome shotgun (WGS) entry which is preliminary data.</text>
</comment>
<evidence type="ECO:0000256" key="1">
    <source>
        <dbReference type="SAM" id="MobiDB-lite"/>
    </source>
</evidence>
<evidence type="ECO:0000313" key="3">
    <source>
        <dbReference type="Proteomes" id="UP000796761"/>
    </source>
</evidence>
<gene>
    <name evidence="2" type="ORF">HGM15179_009895</name>
</gene>
<reference evidence="2" key="1">
    <citation type="submission" date="2019-04" db="EMBL/GenBank/DDBJ databases">
        <title>Genome assembly of Zosterops borbonicus 15179.</title>
        <authorList>
            <person name="Leroy T."/>
            <person name="Anselmetti Y."/>
            <person name="Tilak M.-K."/>
            <person name="Nabholz B."/>
        </authorList>
    </citation>
    <scope>NUCLEOTIDE SEQUENCE</scope>
    <source>
        <strain evidence="2">HGM_15179</strain>
        <tissue evidence="2">Muscle</tissue>
    </source>
</reference>
<sequence>CPAPPSATPGAHPRVSSRGSCKGKAAVVPFPPRGEAVVAGGHKQMSQPRASRCLPHFLDAMLQHSQTFIKLPNTLQQQQKVNEGLYVIASFLSIQGVIDCIHIPTVAPVDNEMYRSRKPSHSMNMQSYKFLPSGVGQMTSFDQACPKRSKMNGGKCLRLSFEFHKPHAPRSFCIKYVIEWRERRVRAITSAPLPEDGHLTVRPLGREFGSEVPSNLSGSSG</sequence>
<dbReference type="OrthoDB" id="9946389at2759"/>
<protein>
    <submittedName>
        <fullName evidence="2">Uncharacterized protein</fullName>
    </submittedName>
</protein>
<dbReference type="AlphaFoldDB" id="A0A8K1GFF0"/>